<dbReference type="PROSITE" id="PS51257">
    <property type="entry name" value="PROKAR_LIPOPROTEIN"/>
    <property type="match status" value="1"/>
</dbReference>
<proteinExistence type="predicted"/>
<organism evidence="1 2">
    <name type="scientific">Sphingobacterium kitahiroshimense</name>
    <dbReference type="NCBI Taxonomy" id="470446"/>
    <lineage>
        <taxon>Bacteria</taxon>
        <taxon>Pseudomonadati</taxon>
        <taxon>Bacteroidota</taxon>
        <taxon>Sphingobacteriia</taxon>
        <taxon>Sphingobacteriales</taxon>
        <taxon>Sphingobacteriaceae</taxon>
        <taxon>Sphingobacterium</taxon>
    </lineage>
</organism>
<reference evidence="1 2" key="1">
    <citation type="submission" date="2024-04" db="EMBL/GenBank/DDBJ databases">
        <title>WGS of bacteria from Torrens River.</title>
        <authorList>
            <person name="Wyrsch E.R."/>
            <person name="Drigo B."/>
        </authorList>
    </citation>
    <scope>NUCLEOTIDE SEQUENCE [LARGE SCALE GENOMIC DNA]</scope>
    <source>
        <strain evidence="1 2">TWI391</strain>
    </source>
</reference>
<evidence type="ECO:0000313" key="1">
    <source>
        <dbReference type="EMBL" id="MEN5377854.1"/>
    </source>
</evidence>
<name>A0ABV0BTH5_9SPHI</name>
<dbReference type="RefSeq" id="WP_346581274.1">
    <property type="nucleotide sequence ID" value="NZ_JBDJLH010000002.1"/>
</dbReference>
<evidence type="ECO:0000313" key="2">
    <source>
        <dbReference type="Proteomes" id="UP001409291"/>
    </source>
</evidence>
<protein>
    <submittedName>
        <fullName evidence="1">Uncharacterized protein</fullName>
    </submittedName>
</protein>
<keyword evidence="2" id="KW-1185">Reference proteome</keyword>
<comment type="caution">
    <text evidence="1">The sequence shown here is derived from an EMBL/GenBank/DDBJ whole genome shotgun (WGS) entry which is preliminary data.</text>
</comment>
<gene>
    <name evidence="1" type="ORF">ABE541_11315</name>
</gene>
<dbReference type="EMBL" id="JBDJNQ010000004">
    <property type="protein sequence ID" value="MEN5377854.1"/>
    <property type="molecule type" value="Genomic_DNA"/>
</dbReference>
<sequence length="233" mass="26830">MNKTYLLVCSLLTILILFYACKKDNKYEELTQLADIKLQEAIKLTENQPCKPVEEWRIDTFSYRYVAVHPSFEKEYSKLIKEYKKLFEQANKAYKPGKNGGLVYDTSPVVLPPHFGVRCKDGKMIVALATDLDLVEINQRLEVLFPKVRDFFKDTPCTDPGKWRVITLRKDCEFIPIAITDTPNFRTFAEMEQQYSSLNAAKMWLTEEMDCPSVNPNPPKNVACLDGKATIKL</sequence>
<dbReference type="Proteomes" id="UP001409291">
    <property type="component" value="Unassembled WGS sequence"/>
</dbReference>
<accession>A0ABV0BTH5</accession>